<organism evidence="2 3">
    <name type="scientific">Nannocystis pusilla</name>
    <dbReference type="NCBI Taxonomy" id="889268"/>
    <lineage>
        <taxon>Bacteria</taxon>
        <taxon>Pseudomonadati</taxon>
        <taxon>Myxococcota</taxon>
        <taxon>Polyangia</taxon>
        <taxon>Nannocystales</taxon>
        <taxon>Nannocystaceae</taxon>
        <taxon>Nannocystis</taxon>
    </lineage>
</organism>
<keyword evidence="3" id="KW-1185">Reference proteome</keyword>
<reference evidence="2" key="1">
    <citation type="submission" date="2022-11" db="EMBL/GenBank/DDBJ databases">
        <title>Minimal conservation of predation-associated metabolite biosynthetic gene clusters underscores biosynthetic potential of Myxococcota including descriptions for ten novel species: Archangium lansinium sp. nov., Myxococcus landrumus sp. nov., Nannocystis bai.</title>
        <authorList>
            <person name="Ahearne A."/>
            <person name="Stevens C."/>
            <person name="Phillips K."/>
        </authorList>
    </citation>
    <scope>NUCLEOTIDE SEQUENCE</scope>
    <source>
        <strain evidence="2">Na p29</strain>
    </source>
</reference>
<protein>
    <submittedName>
        <fullName evidence="2">AAA family ATPase</fullName>
    </submittedName>
</protein>
<dbReference type="InterPro" id="IPR027417">
    <property type="entry name" value="P-loop_NTPase"/>
</dbReference>
<proteinExistence type="predicted"/>
<dbReference type="EMBL" id="JAPNKE010000002">
    <property type="protein sequence ID" value="MCY1011915.1"/>
    <property type="molecule type" value="Genomic_DNA"/>
</dbReference>
<dbReference type="Proteomes" id="UP001150924">
    <property type="component" value="Unassembled WGS sequence"/>
</dbReference>
<evidence type="ECO:0000259" key="1">
    <source>
        <dbReference type="Pfam" id="PF13304"/>
    </source>
</evidence>
<dbReference type="SUPFAM" id="SSF52540">
    <property type="entry name" value="P-loop containing nucleoside triphosphate hydrolases"/>
    <property type="match status" value="1"/>
</dbReference>
<comment type="caution">
    <text evidence="2">The sequence shown here is derived from an EMBL/GenBank/DDBJ whole genome shotgun (WGS) entry which is preliminary data.</text>
</comment>
<dbReference type="GO" id="GO:0016887">
    <property type="term" value="F:ATP hydrolysis activity"/>
    <property type="evidence" value="ECO:0007669"/>
    <property type="project" value="InterPro"/>
</dbReference>
<dbReference type="InterPro" id="IPR003959">
    <property type="entry name" value="ATPase_AAA_core"/>
</dbReference>
<sequence length="281" mass="31356">MALFNSARVRVAQLDRLFAVDGRPIARLDESTRWLEDSLRDGGFKIYETSPHARGAVGNSTPDSVRESAVAQFDVGGRGPLLLSQDHLEFLAQTVEVLGYAKASMRLDVVRVTPAAPERLEPAIHAYGRYEFRFVKRDGSRLSPEELSFGQQRLFAFLYYAAMHPHIVIVDELTNGMHHSMIERCLEVVRGRQTFLATQNPLLLDNLEFEDAEEVRRTFILCSNDEVDGQEQMVWRNMTVDEAENFTAITRSASRTSTTSCGAGACGSGRALGATAHRGYR</sequence>
<evidence type="ECO:0000313" key="3">
    <source>
        <dbReference type="Proteomes" id="UP001150924"/>
    </source>
</evidence>
<feature type="domain" description="ATPase AAA-type core" evidence="1">
    <location>
        <begin position="110"/>
        <end position="205"/>
    </location>
</feature>
<dbReference type="Pfam" id="PF13304">
    <property type="entry name" value="AAA_21"/>
    <property type="match status" value="1"/>
</dbReference>
<name>A0A9X3EYL4_9BACT</name>
<gene>
    <name evidence="2" type="ORF">OV079_41510</name>
</gene>
<dbReference type="AlphaFoldDB" id="A0A9X3EYL4"/>
<dbReference type="Gene3D" id="3.40.50.300">
    <property type="entry name" value="P-loop containing nucleotide triphosphate hydrolases"/>
    <property type="match status" value="1"/>
</dbReference>
<accession>A0A9X3EYL4</accession>
<dbReference type="GO" id="GO:0005524">
    <property type="term" value="F:ATP binding"/>
    <property type="evidence" value="ECO:0007669"/>
    <property type="project" value="InterPro"/>
</dbReference>
<evidence type="ECO:0000313" key="2">
    <source>
        <dbReference type="EMBL" id="MCY1011915.1"/>
    </source>
</evidence>